<dbReference type="Pfam" id="PF19271">
    <property type="entry name" value="Nis1"/>
    <property type="match status" value="1"/>
</dbReference>
<keyword evidence="3" id="KW-1185">Reference proteome</keyword>
<dbReference type="HOGENOM" id="CLU_137500_1_2_1"/>
<keyword evidence="1" id="KW-0732">Signal</keyword>
<dbReference type="OrthoDB" id="2841294at2759"/>
<evidence type="ECO:0000313" key="3">
    <source>
        <dbReference type="Proteomes" id="UP000053263"/>
    </source>
</evidence>
<dbReference type="Proteomes" id="UP000053263">
    <property type="component" value="Unassembled WGS sequence"/>
</dbReference>
<feature type="chain" id="PRO_5002203650" evidence="1">
    <location>
        <begin position="19"/>
        <end position="143"/>
    </location>
</feature>
<gene>
    <name evidence="2" type="ORF">PLICRDRAFT_127414</name>
</gene>
<evidence type="ECO:0000313" key="2">
    <source>
        <dbReference type="EMBL" id="KII83237.1"/>
    </source>
</evidence>
<sequence length="143" mass="14676">MKFSALLALPLLAASALAQSIEIGAPPAGTIAARGSTLTIEVDRPNSLTGSQEIALVIALEPCSTGCRPPSSALGSILYSGAYNPEYSATPADGKPPHQNFTVQIPSGTQLGTNLLTVTHFSLVGAGPYPLLEYRNITLAISA</sequence>
<feature type="signal peptide" evidence="1">
    <location>
        <begin position="1"/>
        <end position="18"/>
    </location>
</feature>
<reference evidence="2 3" key="1">
    <citation type="submission" date="2014-06" db="EMBL/GenBank/DDBJ databases">
        <title>Evolutionary Origins and Diversification of the Mycorrhizal Mutualists.</title>
        <authorList>
            <consortium name="DOE Joint Genome Institute"/>
            <consortium name="Mycorrhizal Genomics Consortium"/>
            <person name="Kohler A."/>
            <person name="Kuo A."/>
            <person name="Nagy L.G."/>
            <person name="Floudas D."/>
            <person name="Copeland A."/>
            <person name="Barry K.W."/>
            <person name="Cichocki N."/>
            <person name="Veneault-Fourrey C."/>
            <person name="LaButti K."/>
            <person name="Lindquist E.A."/>
            <person name="Lipzen A."/>
            <person name="Lundell T."/>
            <person name="Morin E."/>
            <person name="Murat C."/>
            <person name="Riley R."/>
            <person name="Ohm R."/>
            <person name="Sun H."/>
            <person name="Tunlid A."/>
            <person name="Henrissat B."/>
            <person name="Grigoriev I.V."/>
            <person name="Hibbett D.S."/>
            <person name="Martin F."/>
        </authorList>
    </citation>
    <scope>NUCLEOTIDE SEQUENCE [LARGE SCALE GENOMIC DNA]</scope>
    <source>
        <strain evidence="2 3">FD-325 SS-3</strain>
    </source>
</reference>
<name>A0A0C9SQ25_PLICR</name>
<dbReference type="AlphaFoldDB" id="A0A0C9SQ25"/>
<dbReference type="InterPro" id="IPR045469">
    <property type="entry name" value="Nis1"/>
</dbReference>
<organism evidence="2 3">
    <name type="scientific">Plicaturopsis crispa FD-325 SS-3</name>
    <dbReference type="NCBI Taxonomy" id="944288"/>
    <lineage>
        <taxon>Eukaryota</taxon>
        <taxon>Fungi</taxon>
        <taxon>Dikarya</taxon>
        <taxon>Basidiomycota</taxon>
        <taxon>Agaricomycotina</taxon>
        <taxon>Agaricomycetes</taxon>
        <taxon>Agaricomycetidae</taxon>
        <taxon>Amylocorticiales</taxon>
        <taxon>Amylocorticiaceae</taxon>
        <taxon>Plicatura</taxon>
        <taxon>Plicaturopsis crispa</taxon>
    </lineage>
</organism>
<proteinExistence type="predicted"/>
<accession>A0A0C9SQ25</accession>
<evidence type="ECO:0000256" key="1">
    <source>
        <dbReference type="SAM" id="SignalP"/>
    </source>
</evidence>
<dbReference type="EMBL" id="KN832580">
    <property type="protein sequence ID" value="KII83237.1"/>
    <property type="molecule type" value="Genomic_DNA"/>
</dbReference>
<protein>
    <submittedName>
        <fullName evidence="2">Uncharacterized protein</fullName>
    </submittedName>
</protein>